<evidence type="ECO:0000313" key="3">
    <source>
        <dbReference type="Proteomes" id="UP001165653"/>
    </source>
</evidence>
<dbReference type="EMBL" id="JAPDDR010000006">
    <property type="protein sequence ID" value="MCW1914614.1"/>
    <property type="molecule type" value="Genomic_DNA"/>
</dbReference>
<proteinExistence type="predicted"/>
<dbReference type="Proteomes" id="UP001165653">
    <property type="component" value="Unassembled WGS sequence"/>
</dbReference>
<dbReference type="RefSeq" id="WP_264514149.1">
    <property type="nucleotide sequence ID" value="NZ_JAPDDR010000006.1"/>
</dbReference>
<gene>
    <name evidence="2" type="ORF">OJ996_13585</name>
</gene>
<organism evidence="2 3">
    <name type="scientific">Luteolibacter rhizosphaerae</name>
    <dbReference type="NCBI Taxonomy" id="2989719"/>
    <lineage>
        <taxon>Bacteria</taxon>
        <taxon>Pseudomonadati</taxon>
        <taxon>Verrucomicrobiota</taxon>
        <taxon>Verrucomicrobiia</taxon>
        <taxon>Verrucomicrobiales</taxon>
        <taxon>Verrucomicrobiaceae</taxon>
        <taxon>Luteolibacter</taxon>
    </lineage>
</organism>
<dbReference type="SUPFAM" id="SSF52266">
    <property type="entry name" value="SGNH hydrolase"/>
    <property type="match status" value="1"/>
</dbReference>
<dbReference type="Gene3D" id="3.40.50.1110">
    <property type="entry name" value="SGNH hydrolase"/>
    <property type="match status" value="1"/>
</dbReference>
<keyword evidence="2" id="KW-0378">Hydrolase</keyword>
<dbReference type="PANTHER" id="PTHR30383:SF5">
    <property type="entry name" value="SGNH HYDROLASE-TYPE ESTERASE DOMAIN-CONTAINING PROTEIN"/>
    <property type="match status" value="1"/>
</dbReference>
<dbReference type="Pfam" id="PF13472">
    <property type="entry name" value="Lipase_GDSL_2"/>
    <property type="match status" value="1"/>
</dbReference>
<feature type="domain" description="SGNH hydrolase-type esterase" evidence="1">
    <location>
        <begin position="28"/>
        <end position="209"/>
    </location>
</feature>
<comment type="caution">
    <text evidence="2">The sequence shown here is derived from an EMBL/GenBank/DDBJ whole genome shotgun (WGS) entry which is preliminary data.</text>
</comment>
<dbReference type="InterPro" id="IPR013830">
    <property type="entry name" value="SGNH_hydro"/>
</dbReference>
<reference evidence="2" key="1">
    <citation type="submission" date="2022-10" db="EMBL/GenBank/DDBJ databases">
        <title>Luteolibacter sp. GHJ8, whole genome shotgun sequencing project.</title>
        <authorList>
            <person name="Zhao G."/>
            <person name="Shen L."/>
        </authorList>
    </citation>
    <scope>NUCLEOTIDE SEQUENCE</scope>
    <source>
        <strain evidence="2">GHJ8</strain>
    </source>
</reference>
<dbReference type="CDD" id="cd01834">
    <property type="entry name" value="SGNH_hydrolase_like_2"/>
    <property type="match status" value="1"/>
</dbReference>
<keyword evidence="3" id="KW-1185">Reference proteome</keyword>
<sequence length="405" mass="44392">MKKLLLFLALVTGARAEYELRDGDTLAFIGDSITAARGYTKIVEHYTLMRFPDRKVRFVNAGQGGDTAFGCLERLDRDVFSKGATVVTVAFGINDIGWGTKADDEHKQRYLDGIRTIVTRCKEKKVRAIICSPAILHQDPDEGETGYLQKMTDEGMALAKSLGAETIDLQRGMRAIQRKIVESNKNKKPEDSDIRMHTSDGIHLDDLGQTAMAYAMLKGLGAPEDVSSAVIDAKALQGGSSQNCQVSDVGAVDGGIKFTRLDQALPLNLGPFTHFQFRWVPLADGLNRYMTTISGLPDGDYEIRADGKLLGKESASSLARGVNIGSMTTNGWEPGGTWDVQSCIVKELVDARDKLWMAGVLQQRHFPGPSPITDSVERQDNALVDLQRVAAKPRPYEFTITRAPK</sequence>
<evidence type="ECO:0000259" key="1">
    <source>
        <dbReference type="Pfam" id="PF13472"/>
    </source>
</evidence>
<protein>
    <submittedName>
        <fullName evidence="2">SGNH/GDSL hydrolase family protein</fullName>
    </submittedName>
</protein>
<dbReference type="InterPro" id="IPR051532">
    <property type="entry name" value="Ester_Hydrolysis_Enzymes"/>
</dbReference>
<accession>A0ABT3G446</accession>
<evidence type="ECO:0000313" key="2">
    <source>
        <dbReference type="EMBL" id="MCW1914614.1"/>
    </source>
</evidence>
<dbReference type="InterPro" id="IPR036514">
    <property type="entry name" value="SGNH_hydro_sf"/>
</dbReference>
<dbReference type="GO" id="GO:0016787">
    <property type="term" value="F:hydrolase activity"/>
    <property type="evidence" value="ECO:0007669"/>
    <property type="project" value="UniProtKB-KW"/>
</dbReference>
<name>A0ABT3G446_9BACT</name>
<dbReference type="PANTHER" id="PTHR30383">
    <property type="entry name" value="THIOESTERASE 1/PROTEASE 1/LYSOPHOSPHOLIPASE L1"/>
    <property type="match status" value="1"/>
</dbReference>